<feature type="compositionally biased region" description="Pro residues" evidence="1">
    <location>
        <begin position="1"/>
        <end position="14"/>
    </location>
</feature>
<name>A0AAD6VB60_9AGAR</name>
<feature type="compositionally biased region" description="Basic and acidic residues" evidence="1">
    <location>
        <begin position="168"/>
        <end position="177"/>
    </location>
</feature>
<evidence type="ECO:0000256" key="1">
    <source>
        <dbReference type="SAM" id="MobiDB-lite"/>
    </source>
</evidence>
<proteinExistence type="predicted"/>
<feature type="region of interest" description="Disordered" evidence="1">
    <location>
        <begin position="164"/>
        <end position="186"/>
    </location>
</feature>
<evidence type="ECO:0000313" key="2">
    <source>
        <dbReference type="EMBL" id="KAJ7207151.1"/>
    </source>
</evidence>
<feature type="region of interest" description="Disordered" evidence="1">
    <location>
        <begin position="221"/>
        <end position="244"/>
    </location>
</feature>
<feature type="region of interest" description="Disordered" evidence="1">
    <location>
        <begin position="1"/>
        <end position="25"/>
    </location>
</feature>
<evidence type="ECO:0000313" key="3">
    <source>
        <dbReference type="Proteomes" id="UP001219525"/>
    </source>
</evidence>
<feature type="region of interest" description="Disordered" evidence="1">
    <location>
        <begin position="91"/>
        <end position="143"/>
    </location>
</feature>
<dbReference type="EMBL" id="JARJCW010000037">
    <property type="protein sequence ID" value="KAJ7207151.1"/>
    <property type="molecule type" value="Genomic_DNA"/>
</dbReference>
<sequence length="244" mass="27109">MQRPPTPMQQPSPPTSSNCGSSPDSILFHSHRMRGGWHTSVWDSGWGIGFFAHVIGHSAVGRGSYDSHRRPRPAPAQSPMPYYLVRRLPSRTGPSPVASSRLDCAGGSSVGRSRSQRRRRPIRVRWGVRRGHSKETNDRTRRPARPFRDALRLVNEALHQAGCPSANLEEKNKRLPDSEATDDTGNVRAPLSASVRMWRLDRSGALRASSAGTVRWRAAHRRRRTVAPGPLLESSLADPIRDAR</sequence>
<feature type="compositionally biased region" description="Basic and acidic residues" evidence="1">
    <location>
        <begin position="133"/>
        <end position="143"/>
    </location>
</feature>
<gene>
    <name evidence="2" type="ORF">GGX14DRAFT_396574</name>
</gene>
<protein>
    <submittedName>
        <fullName evidence="2">Uncharacterized protein</fullName>
    </submittedName>
</protein>
<reference evidence="2" key="1">
    <citation type="submission" date="2023-03" db="EMBL/GenBank/DDBJ databases">
        <title>Massive genome expansion in bonnet fungi (Mycena s.s.) driven by repeated elements and novel gene families across ecological guilds.</title>
        <authorList>
            <consortium name="Lawrence Berkeley National Laboratory"/>
            <person name="Harder C.B."/>
            <person name="Miyauchi S."/>
            <person name="Viragh M."/>
            <person name="Kuo A."/>
            <person name="Thoen E."/>
            <person name="Andreopoulos B."/>
            <person name="Lu D."/>
            <person name="Skrede I."/>
            <person name="Drula E."/>
            <person name="Henrissat B."/>
            <person name="Morin E."/>
            <person name="Kohler A."/>
            <person name="Barry K."/>
            <person name="LaButti K."/>
            <person name="Morin E."/>
            <person name="Salamov A."/>
            <person name="Lipzen A."/>
            <person name="Mereny Z."/>
            <person name="Hegedus B."/>
            <person name="Baldrian P."/>
            <person name="Stursova M."/>
            <person name="Weitz H."/>
            <person name="Taylor A."/>
            <person name="Grigoriev I.V."/>
            <person name="Nagy L.G."/>
            <person name="Martin F."/>
            <person name="Kauserud H."/>
        </authorList>
    </citation>
    <scope>NUCLEOTIDE SEQUENCE</scope>
    <source>
        <strain evidence="2">9144</strain>
    </source>
</reference>
<accession>A0AAD6VB60</accession>
<organism evidence="2 3">
    <name type="scientific">Mycena pura</name>
    <dbReference type="NCBI Taxonomy" id="153505"/>
    <lineage>
        <taxon>Eukaryota</taxon>
        <taxon>Fungi</taxon>
        <taxon>Dikarya</taxon>
        <taxon>Basidiomycota</taxon>
        <taxon>Agaricomycotina</taxon>
        <taxon>Agaricomycetes</taxon>
        <taxon>Agaricomycetidae</taxon>
        <taxon>Agaricales</taxon>
        <taxon>Marasmiineae</taxon>
        <taxon>Mycenaceae</taxon>
        <taxon>Mycena</taxon>
    </lineage>
</organism>
<dbReference type="Proteomes" id="UP001219525">
    <property type="component" value="Unassembled WGS sequence"/>
</dbReference>
<comment type="caution">
    <text evidence="2">The sequence shown here is derived from an EMBL/GenBank/DDBJ whole genome shotgun (WGS) entry which is preliminary data.</text>
</comment>
<keyword evidence="3" id="KW-1185">Reference proteome</keyword>
<dbReference type="AlphaFoldDB" id="A0AAD6VB60"/>
<feature type="compositionally biased region" description="Basic residues" evidence="1">
    <location>
        <begin position="114"/>
        <end position="132"/>
    </location>
</feature>